<sequence>MMPDQCMDFQMGSKLYECLAHWQDSYYMLAALDAPEGHIFEEVRKVALRLERTRRPSQPERRKPWTDRKAKVDVAPTEERGETSVQSKNTKTCSQCGELGHFQRNCPQKREQAGNARRKDMVRQRKLPASSTNETRAERPSFSTHLKTWCYNIRRSPMAVTKAYGEPCKCDVEVLGLKVNALVDTGSVISIISVGLLKLALDQGVDVDKVVTMLGEADKDKVLDASGNPMKFLMRIAVDVKVKGANSARVQLHVQHTHDTFILLGTNAMKALGIEVILKPESSTKQEIGRVINELEWHELIRESLFAKDLILRGKMEMAAEKPTRLNRFSGQMTTE</sequence>
<accession>A0A0N4VU91</accession>
<dbReference type="PROSITE" id="PS50158">
    <property type="entry name" value="ZF_CCHC"/>
    <property type="match status" value="1"/>
</dbReference>
<organism evidence="6">
    <name type="scientific">Haemonchus placei</name>
    <name type="common">Barber's pole worm</name>
    <dbReference type="NCBI Taxonomy" id="6290"/>
    <lineage>
        <taxon>Eukaryota</taxon>
        <taxon>Metazoa</taxon>
        <taxon>Ecdysozoa</taxon>
        <taxon>Nematoda</taxon>
        <taxon>Chromadorea</taxon>
        <taxon>Rhabditida</taxon>
        <taxon>Rhabditina</taxon>
        <taxon>Rhabditomorpha</taxon>
        <taxon>Strongyloidea</taxon>
        <taxon>Trichostrongylidae</taxon>
        <taxon>Haemonchus</taxon>
    </lineage>
</organism>
<keyword evidence="1" id="KW-0863">Zinc-finger</keyword>
<name>A0A0N4VU91_HAEPC</name>
<dbReference type="GO" id="GO:0008270">
    <property type="term" value="F:zinc ion binding"/>
    <property type="evidence" value="ECO:0007669"/>
    <property type="project" value="UniProtKB-KW"/>
</dbReference>
<dbReference type="Proteomes" id="UP000268014">
    <property type="component" value="Unassembled WGS sequence"/>
</dbReference>
<dbReference type="Gene3D" id="4.10.60.10">
    <property type="entry name" value="Zinc finger, CCHC-type"/>
    <property type="match status" value="1"/>
</dbReference>
<reference evidence="4 5" key="2">
    <citation type="submission" date="2018-11" db="EMBL/GenBank/DDBJ databases">
        <authorList>
            <consortium name="Pathogen Informatics"/>
        </authorList>
    </citation>
    <scope>NUCLEOTIDE SEQUENCE [LARGE SCALE GENOMIC DNA]</scope>
    <source>
        <strain evidence="4 5">MHpl1</strain>
    </source>
</reference>
<feature type="domain" description="CCHC-type" evidence="3">
    <location>
        <begin position="93"/>
        <end position="108"/>
    </location>
</feature>
<proteinExistence type="predicted"/>
<feature type="region of interest" description="Disordered" evidence="2">
    <location>
        <begin position="107"/>
        <end position="140"/>
    </location>
</feature>
<gene>
    <name evidence="4" type="ORF">HPLM_LOCUS859</name>
</gene>
<evidence type="ECO:0000259" key="3">
    <source>
        <dbReference type="PROSITE" id="PS50158"/>
    </source>
</evidence>
<dbReference type="OrthoDB" id="5872043at2759"/>
<evidence type="ECO:0000313" key="4">
    <source>
        <dbReference type="EMBL" id="VDO06692.1"/>
    </source>
</evidence>
<evidence type="ECO:0000313" key="6">
    <source>
        <dbReference type="WBParaSite" id="HPLM_0000085801-mRNA-1"/>
    </source>
</evidence>
<evidence type="ECO:0000256" key="2">
    <source>
        <dbReference type="SAM" id="MobiDB-lite"/>
    </source>
</evidence>
<dbReference type="GO" id="GO:0003676">
    <property type="term" value="F:nucleic acid binding"/>
    <property type="evidence" value="ECO:0007669"/>
    <property type="project" value="InterPro"/>
</dbReference>
<dbReference type="InterPro" id="IPR036875">
    <property type="entry name" value="Znf_CCHC_sf"/>
</dbReference>
<dbReference type="InterPro" id="IPR001878">
    <property type="entry name" value="Znf_CCHC"/>
</dbReference>
<protein>
    <submittedName>
        <fullName evidence="6">CCHC-type domain-containing protein</fullName>
    </submittedName>
</protein>
<dbReference type="SUPFAM" id="SSF57756">
    <property type="entry name" value="Retrovirus zinc finger-like domains"/>
    <property type="match status" value="1"/>
</dbReference>
<dbReference type="AlphaFoldDB" id="A0A0N4VU91"/>
<keyword evidence="1" id="KW-0479">Metal-binding</keyword>
<evidence type="ECO:0000256" key="1">
    <source>
        <dbReference type="PROSITE-ProRule" id="PRU00047"/>
    </source>
</evidence>
<dbReference type="SMART" id="SM00343">
    <property type="entry name" value="ZnF_C2HC"/>
    <property type="match status" value="1"/>
</dbReference>
<reference evidence="6" key="1">
    <citation type="submission" date="2017-02" db="UniProtKB">
        <authorList>
            <consortium name="WormBaseParasite"/>
        </authorList>
    </citation>
    <scope>IDENTIFICATION</scope>
</reference>
<dbReference type="GO" id="GO:0019899">
    <property type="term" value="F:enzyme binding"/>
    <property type="evidence" value="ECO:0007669"/>
    <property type="project" value="UniProtKB-ARBA"/>
</dbReference>
<dbReference type="GO" id="GO:0005737">
    <property type="term" value="C:cytoplasm"/>
    <property type="evidence" value="ECO:0007669"/>
    <property type="project" value="UniProtKB-ARBA"/>
</dbReference>
<feature type="compositionally biased region" description="Basic and acidic residues" evidence="2">
    <location>
        <begin position="108"/>
        <end position="123"/>
    </location>
</feature>
<keyword evidence="5" id="KW-1185">Reference proteome</keyword>
<feature type="region of interest" description="Disordered" evidence="2">
    <location>
        <begin position="54"/>
        <end position="90"/>
    </location>
</feature>
<dbReference type="WBParaSite" id="HPLM_0000085801-mRNA-1">
    <property type="protein sequence ID" value="HPLM_0000085801-mRNA-1"/>
    <property type="gene ID" value="HPLM_0000085801"/>
</dbReference>
<dbReference type="Gene3D" id="2.40.70.10">
    <property type="entry name" value="Acid Proteases"/>
    <property type="match status" value="1"/>
</dbReference>
<dbReference type="Pfam" id="PF00098">
    <property type="entry name" value="zf-CCHC"/>
    <property type="match status" value="1"/>
</dbReference>
<dbReference type="OMA" id="DSYYMLA"/>
<dbReference type="InterPro" id="IPR021109">
    <property type="entry name" value="Peptidase_aspartic_dom_sf"/>
</dbReference>
<keyword evidence="1" id="KW-0862">Zinc</keyword>
<dbReference type="EMBL" id="UZAF01000847">
    <property type="protein sequence ID" value="VDO06692.1"/>
    <property type="molecule type" value="Genomic_DNA"/>
</dbReference>
<evidence type="ECO:0000313" key="5">
    <source>
        <dbReference type="Proteomes" id="UP000268014"/>
    </source>
</evidence>
<feature type="compositionally biased region" description="Basic and acidic residues" evidence="2">
    <location>
        <begin position="54"/>
        <end position="82"/>
    </location>
</feature>